<feature type="region of interest" description="Disordered" evidence="6">
    <location>
        <begin position="5002"/>
        <end position="5042"/>
    </location>
</feature>
<dbReference type="InterPro" id="IPR001242">
    <property type="entry name" value="Condensation_dom"/>
</dbReference>
<keyword evidence="4" id="KW-0436">Ligase</keyword>
<dbReference type="Gene3D" id="1.10.1200.10">
    <property type="entry name" value="ACP-like"/>
    <property type="match status" value="6"/>
</dbReference>
<dbReference type="PROSITE" id="PS50075">
    <property type="entry name" value="CARRIER"/>
    <property type="match status" value="6"/>
</dbReference>
<accession>A0A8J2IBL3</accession>
<evidence type="ECO:0000256" key="6">
    <source>
        <dbReference type="SAM" id="MobiDB-lite"/>
    </source>
</evidence>
<dbReference type="EMBL" id="CAJRGZ010000030">
    <property type="protein sequence ID" value="CAG5185709.1"/>
    <property type="molecule type" value="Genomic_DNA"/>
</dbReference>
<dbReference type="Pfam" id="PF00668">
    <property type="entry name" value="Condensation"/>
    <property type="match status" value="10"/>
</dbReference>
<dbReference type="FunFam" id="3.30.559.30:FF:000003">
    <property type="entry name" value="Nonribosomal peptide synthase SidD"/>
    <property type="match status" value="2"/>
</dbReference>
<dbReference type="SUPFAM" id="SSF56801">
    <property type="entry name" value="Acetyl-CoA synthetase-like"/>
    <property type="match status" value="4"/>
</dbReference>
<dbReference type="InterPro" id="IPR000873">
    <property type="entry name" value="AMP-dep_synth/lig_dom"/>
</dbReference>
<dbReference type="Gene3D" id="3.30.559.30">
    <property type="entry name" value="Nonribosomal peptide synthetase, condensation domain"/>
    <property type="match status" value="9"/>
</dbReference>
<dbReference type="CDD" id="cd19542">
    <property type="entry name" value="CT_NRPS-like"/>
    <property type="match status" value="4"/>
</dbReference>
<dbReference type="OrthoDB" id="416786at2759"/>
<feature type="region of interest" description="Disordered" evidence="6">
    <location>
        <begin position="5100"/>
        <end position="5122"/>
    </location>
</feature>
<dbReference type="InterPro" id="IPR006162">
    <property type="entry name" value="Ppantetheine_attach_site"/>
</dbReference>
<feature type="region of interest" description="Disordered" evidence="6">
    <location>
        <begin position="4450"/>
        <end position="4470"/>
    </location>
</feature>
<dbReference type="Gene3D" id="3.40.50.980">
    <property type="match status" value="2"/>
</dbReference>
<feature type="domain" description="Carrier" evidence="7">
    <location>
        <begin position="5163"/>
        <end position="5239"/>
    </location>
</feature>
<dbReference type="FunFam" id="3.30.300.30:FF:000015">
    <property type="entry name" value="Nonribosomal peptide synthase SidD"/>
    <property type="match status" value="3"/>
</dbReference>
<dbReference type="GeneID" id="67011648"/>
<dbReference type="GO" id="GO:0031177">
    <property type="term" value="F:phosphopantetheine binding"/>
    <property type="evidence" value="ECO:0007669"/>
    <property type="project" value="InterPro"/>
</dbReference>
<dbReference type="NCBIfam" id="TIGR01733">
    <property type="entry name" value="AA-adenyl-dom"/>
    <property type="match status" value="1"/>
</dbReference>
<protein>
    <recommendedName>
        <fullName evidence="7">Carrier domain-containing protein</fullName>
    </recommendedName>
</protein>
<dbReference type="Proteomes" id="UP000676310">
    <property type="component" value="Unassembled WGS sequence"/>
</dbReference>
<evidence type="ECO:0000256" key="3">
    <source>
        <dbReference type="ARBA" id="ARBA00022553"/>
    </source>
</evidence>
<evidence type="ECO:0000256" key="5">
    <source>
        <dbReference type="ARBA" id="ARBA00029454"/>
    </source>
</evidence>
<dbReference type="Gene3D" id="3.30.300.30">
    <property type="match status" value="3"/>
</dbReference>
<feature type="domain" description="Carrier" evidence="7">
    <location>
        <begin position="4012"/>
        <end position="4085"/>
    </location>
</feature>
<dbReference type="SUPFAM" id="SSF52777">
    <property type="entry name" value="CoA-dependent acyltransferases"/>
    <property type="match status" value="17"/>
</dbReference>
<dbReference type="CDD" id="cd19545">
    <property type="entry name" value="FUM14_C_NRPS-like"/>
    <property type="match status" value="1"/>
</dbReference>
<dbReference type="Pfam" id="PF00501">
    <property type="entry name" value="AMP-binding"/>
    <property type="match status" value="3"/>
</dbReference>
<dbReference type="InterPro" id="IPR045851">
    <property type="entry name" value="AMP-bd_C_sf"/>
</dbReference>
<dbReference type="PROSITE" id="PS00012">
    <property type="entry name" value="PHOSPHOPANTETHEINE"/>
    <property type="match status" value="2"/>
</dbReference>
<dbReference type="GO" id="GO:0016874">
    <property type="term" value="F:ligase activity"/>
    <property type="evidence" value="ECO:0007669"/>
    <property type="project" value="UniProtKB-KW"/>
</dbReference>
<dbReference type="SUPFAM" id="SSF47336">
    <property type="entry name" value="ACP-like"/>
    <property type="match status" value="5"/>
</dbReference>
<evidence type="ECO:0000259" key="7">
    <source>
        <dbReference type="PROSITE" id="PS50075"/>
    </source>
</evidence>
<evidence type="ECO:0000313" key="9">
    <source>
        <dbReference type="Proteomes" id="UP000676310"/>
    </source>
</evidence>
<dbReference type="FunFam" id="3.30.559.10:FF:000031">
    <property type="entry name" value="Nonribosomal peptide synthase Pes1"/>
    <property type="match status" value="1"/>
</dbReference>
<dbReference type="FunFam" id="3.30.559.30:FF:000005">
    <property type="entry name" value="Nonribosomal peptide synthase Pes1"/>
    <property type="match status" value="3"/>
</dbReference>
<dbReference type="PANTHER" id="PTHR45398">
    <property type="match status" value="1"/>
</dbReference>
<dbReference type="CDD" id="cd05918">
    <property type="entry name" value="A_NRPS_SidN3_like"/>
    <property type="match status" value="1"/>
</dbReference>
<dbReference type="InterPro" id="IPR010071">
    <property type="entry name" value="AA_adenyl_dom"/>
</dbReference>
<dbReference type="GO" id="GO:0019748">
    <property type="term" value="P:secondary metabolic process"/>
    <property type="evidence" value="ECO:0007669"/>
    <property type="project" value="UniProtKB-ARBA"/>
</dbReference>
<feature type="domain" description="Carrier" evidence="7">
    <location>
        <begin position="5825"/>
        <end position="5905"/>
    </location>
</feature>
<proteinExistence type="inferred from homology"/>
<dbReference type="InterPro" id="IPR009081">
    <property type="entry name" value="PP-bd_ACP"/>
</dbReference>
<comment type="similarity">
    <text evidence="5">Belongs to the NRP synthetase family.</text>
</comment>
<dbReference type="FunFam" id="3.30.559.30:FF:000002">
    <property type="entry name" value="Nonribosomal peptide synthase Pes1"/>
    <property type="match status" value="3"/>
</dbReference>
<dbReference type="PANTHER" id="PTHR45398:SF1">
    <property type="entry name" value="ENZYME, PUTATIVE (JCVI)-RELATED"/>
    <property type="match status" value="1"/>
</dbReference>
<dbReference type="InterPro" id="IPR042099">
    <property type="entry name" value="ANL_N_sf"/>
</dbReference>
<organism evidence="8 9">
    <name type="scientific">Alternaria atra</name>
    <dbReference type="NCBI Taxonomy" id="119953"/>
    <lineage>
        <taxon>Eukaryota</taxon>
        <taxon>Fungi</taxon>
        <taxon>Dikarya</taxon>
        <taxon>Ascomycota</taxon>
        <taxon>Pezizomycotina</taxon>
        <taxon>Dothideomycetes</taxon>
        <taxon>Pleosporomycetidae</taxon>
        <taxon>Pleosporales</taxon>
        <taxon>Pleosporineae</taxon>
        <taxon>Pleosporaceae</taxon>
        <taxon>Alternaria</taxon>
        <taxon>Alternaria sect. Ulocladioides</taxon>
    </lineage>
</organism>
<dbReference type="SMART" id="SM00823">
    <property type="entry name" value="PKS_PP"/>
    <property type="match status" value="5"/>
</dbReference>
<evidence type="ECO:0000313" key="8">
    <source>
        <dbReference type="EMBL" id="CAG5185709.1"/>
    </source>
</evidence>
<dbReference type="InterPro" id="IPR020806">
    <property type="entry name" value="PKS_PP-bd"/>
</dbReference>
<dbReference type="FunFam" id="1.10.1200.10:FF:000005">
    <property type="entry name" value="Nonribosomal peptide synthetase 1"/>
    <property type="match status" value="2"/>
</dbReference>
<evidence type="ECO:0000256" key="4">
    <source>
        <dbReference type="ARBA" id="ARBA00022598"/>
    </source>
</evidence>
<keyword evidence="9" id="KW-1185">Reference proteome</keyword>
<dbReference type="FunFam" id="3.30.559.10:FF:000016">
    <property type="entry name" value="Nonribosomal peptide synthase Pes1"/>
    <property type="match status" value="3"/>
</dbReference>
<dbReference type="Gene3D" id="3.40.50.12780">
    <property type="entry name" value="N-terminal domain of ligase-like"/>
    <property type="match status" value="2"/>
</dbReference>
<feature type="region of interest" description="Disordered" evidence="6">
    <location>
        <begin position="5788"/>
        <end position="5828"/>
    </location>
</feature>
<comment type="caution">
    <text evidence="8">The sequence shown here is derived from an EMBL/GenBank/DDBJ whole genome shotgun (WGS) entry which is preliminary data.</text>
</comment>
<dbReference type="FunFam" id="3.40.50.12780:FF:000014">
    <property type="entry name" value="Nonribosomal peptide synthetase 1"/>
    <property type="match status" value="1"/>
</dbReference>
<dbReference type="Pfam" id="PF00550">
    <property type="entry name" value="PP-binding"/>
    <property type="match status" value="5"/>
</dbReference>
<name>A0A8J2IBL3_9PLEO</name>
<dbReference type="CDD" id="cd19534">
    <property type="entry name" value="E_NRPS"/>
    <property type="match status" value="3"/>
</dbReference>
<dbReference type="Gene3D" id="3.30.559.10">
    <property type="entry name" value="Chloramphenicol acetyltransferase-like domain"/>
    <property type="match status" value="8"/>
</dbReference>
<dbReference type="InterPro" id="IPR023213">
    <property type="entry name" value="CAT-like_dom_sf"/>
</dbReference>
<dbReference type="InterPro" id="IPR036736">
    <property type="entry name" value="ACP-like_sf"/>
</dbReference>
<feature type="compositionally biased region" description="Low complexity" evidence="6">
    <location>
        <begin position="5012"/>
        <end position="5042"/>
    </location>
</feature>
<keyword evidence="2" id="KW-0596">Phosphopantetheine</keyword>
<sequence length="5958" mass="658137">MSSTVVTNVEESLQSIWAHVLNLPHVPLDQSFLSIGGDSISAMQVVGQCRKEGMSLGVQEVLRSKSITQLSTSVKEVGTSAYDHEEFFDEDFDLSPIQSLFFQRPNTNGHFNQSFYLRVARKTDAGDFQSAVEQLVTRHSMLRARFTHSPEHGWQQRLTNDIDGSYRFRHLAVSSQAQIDTQIADSQQCFDHVTGPLFAADFFDFGEEQYAFLTGHHLVVDLVTWRLLLEELEEILKGGQLLAPALPFQKWAELQRDHAESLELDEVLPAVDVPPMDFTYWGIQHQDNTYGNASHASFELDKELSSAFLTNCHAAYKTEPVEVLLASLIQSWSHVFTDRPVPAIFNEGHGREPWDSEIDITRTVGWFTALSPILVSPSKNPTDTVRKIKDFKRRIPGNGRPYFARRCLTEDGRDNFQTHWPMEILFNYLGQYQQLERADALLQPSGTMAGETGKAGGTSDFGHETCRWGLFEISAFVFKGHLKVAFTFNRHMSHQPLIQRWVSECQDTISNMIRGLTLLDPKPTLSDFPLLSLTDESFSTMIDSFSAMDILDTDVEDIYPCSRMQEGLLLSQSKDAGFYAAATLHEVTTLDEKIAPEVVADAWQQVVERHPALRTVFIENVGAKGLYNQVVLKHIDANIVYLDASDETDAIRLIEEQRSVSYNYGRCPNHRFTICTTADQRIYCSLDISHAIMDGHSMSLLVDELRKGCAGHSLLEGTPYSAYIAWLAKQPEESSLEFWKSYLGGSEVCSFPILDDGLGQTVAKELVTIRLDLTSISLADLQHFCNTNGITISNVFHTAWALTLSCYIGSNDVTFGYLTSARDAEEVHGVESIVGPLINTLVCRVNLSDGSRCLLDILQDVQRDYMEALPHRHIALPDVQHVLELSGASLFNTALSYRRLPQEQSYQKEDVHLREVRPIYDPTEYPVSVNIEVGDDAAAVDLDYWTDHLTAVQARNVANTFAKALENIVFNAKRRISALDHLSSRHLQQLQEWNVMPPTVDECVHDIFARWAESQPEEPAICAHDGEYTYGQLKAATDRLSHHLVQLGVGPEVFVPTCFDKSAFAIIAMLSVLKAGGAAVPLDAAHPAPALQTRLEDAAAQVVLTTASRAEKFDGLVPNIIVYTSDGDMIYLGRKDSQVKLHGQRIELGEIEHHLKLNLPSGAKSAVELVKFNDSNKTKALVAFMCLAEDDGPAAISEMSEPVREVAKQVEIALANALPVYYVPSMFMPVTRMPMTTSGKLDRKVLRALAAALPESHLTPFRLAGKSGRAPAGHAEVTLDQKQSDAFWLSQLDNVAAAQFPQLPSPDHRVEANGQLLHTVQLTRNPSLEVTIPSMIRAAWGILLATYSGSDDVIWGETNSGREASVPGIESIIGPTITTAPVRLRLNRTLTVHDYLKETQKQSSLSLPYQFAGLQHISKLSSETAIACDFQSFLGIESGDDFDAESPLWHMVSANTIGTDFFSYAFVFNCKVDATGVQVEALFDDRVVENWLAQRMVRQFDFILTQLNGADNVTRTLADLDLINPADRKTISSWNSKPVPVIPRCIHSVIAEDQTALRPAASAIDAWDTGVMSYRELDERSSALAHRLIRLRVKPKQFIPLCFDKSGWAIVAILAVLKAGAVFVPLDFEAPVLRLREIVSDLDADFLLCAPQYQELCESIPCSTLIVDRQSTEASVDRVQKLPTVHSDSPAYAFFTSGSTGKPKGAVIKHTHFVTSSTAFAPGWKISNTSRVLQFSSYTFDACLIEIFSTLMLGGTVCVPDQASRTNDLVGVINKFNVNWATLTPSVVRTISPSQIPKLETLVLVGEAMSQQDLVTWADKVTLGNGYGPTECACVATSNIMTPHTKPNNLGRAVSARGWIVSRNNHHALAPIGAIGELLLEGGGVGVGYLNNPEKTAQAFVGNVKWFADLVCEDASAPVRIYKTGDLVKYNEDGTMLYLGRKDLQTKVRGQRLELSEVEHKLLEDHIVQSALASVPTAGPCAKRLVAIVSLQNMAVTTTDTDNRLRILPQESASLNIATIRDGLCERLPAYMIPSLWIAVERFPLMPSGKLDRRRAIQWLEEMDQATYRLISAVGTDNTEASDGNPIEMKLQAIFAKVLNLSVADVRLNQSFLHLGGDSIAAMQVSSQCRAQGFPISVQDIIRSKSISAMASKVDLTQSSQVASEAIDFDLPFDLSPIQKVFFDVVGDKHNHFNQTELFRLSRSVEIEELRSALTVLAKTHPMLRGRFSKNEAGVWKQRIEKDTPNSFRLRHHRVHAGNDANLRPIIDNSQATLDVTNGPTFAIELFDVDETFSQAIALVAHHLVIDVVSWGILLEDLQGLLQGVQPAPQSLPYHMWLQQQSLQAKQESARRVFPAGDITPGDLDYWGMEGRQNLNGDVVEGDVQLSTRDTMLLLGAQDALATETLDILIAALFESFRKVFPDRSTITIHNEGHGRETFNARQDLSRTIGWFSTVTPIHLPVPSDEATDMISTIRWVRDFRNRTPDKGRPYFAYRNLTEEGQTRFASHWPAEAVFNYVGRLQNQDAKDGLFTSLDDVDSCEVGEDVPRLALFDITAAISQGAIKLSFGWNRNMQQQEKIRAWIAQCRQTLVDAVEELLQVRQERSVSNFKHLPLFYNGTSRLSAILPAGIHLTDIEDIYPTSPMQQGMLHTQSRSPELYAYHTVSQVQSADGSPVDPRRLAEAWQVVVHRHQALRTIFIDSLAKNGSKDQIVVKEKAGRVQLLADCDDSQVAKLLRDQSLIDFREAVPPHRMSICKTKTGKVWFKLELSHAINDGTSVSNLLTDLARAYARKLTRADAGPLYSDYIGYMLSRSGDADLAYWKTHLSGMEPCFFPTLNDGISSSPESGSVDIELGSTDRIQEFCKHNGVTLSNVLQLTWALTLHYYVGTFDVSFGLVASGRDIPVSNIDEAVGCFVNMVVSRLSFSDDTTIAQLLEALQTGSTEALSHQGCSLADIQHALQLPSLFNTAFTFQRRTLSSDPEVTALIYEDMEAEDSGEYIVTVNADVTDQSITVDFGYSKDRILPSQAQNMADTFKKILESIVARSADELTVGKLDVFTESSLHQIMEWNPQLPLPIRRCVHDVIHDQALTRPRTTKAVEGWDGSFTYQEFDKITNQLAVHLQAIGVTTETFVPILFEKSSYAIVSMIAIMKAGGAYVPLDPKHPQTRLRELIEDVGASVVLCSRSHHTKASEVAKTAVIVDQRSIKKLGVPVSSKPRSAATPDNAAYCLFTSGTTGKPKGTIIPHQAFCTSAAAFTRRMNINATSRTFQFASYTFDASCIEILSALTVGATVCVPTEDDRMNNAAGAIRKLRVNWSLLTPSVLGTIEPERVPGLKTLVSGGEALPGPILKKWGNSTCFINAYGPTECSVVAATAYKSTLDHKLIVSEPGTIVELVAPSNRSSAKALAVFFAVVQDQAVDGAQTVQPASVDLPAADDLLLPLSDELRDMCKNTENGLAGSLPSYMIPAIFIPVTKLPWTSAGKLDRNRLRSLVQNLSRETMAMYRLTSIANKKQPTTEAEKKIHKAVCSVLGLPSSAVGIDDSFVRLGGDSISSMRLVAMAHTEQLELSFIDIFKNPKLSDLARIGARTSKLNEPEKTIQPFDLLPASLPRPEVTSEVVQQCQVSKEDLQDAYPTSPLQDALLTLSIKQAGAYVAQHVLALPKSLDMTKFKAAWELAIREIDILRTRIVQLPSGTFVQAVLKNDPVNWREATSLKSTEDDTMKIPSHLGGHLAAFVGYLSSTDVNASNLYWKKSLTGINAYQFPQPSHAAPIASPNGQMFQHSIKLAPRKNTEVTPANVIRAAWALLLAAYTGSDDVVFGETLAGRDIAVVGITDICGPTLTTVPSRVKIDRGATVGDLLNTIATNVTDRIPYQHHGISAIKALGDDMVAACDFQNLLVIQTENEELTNSMWTVQDNEEQGNFFTYPLVIECKMGSAKTEVLAHFDANIISLWHVQRLIYQFDIWIAVPRIPALASTKLDKKQVGLWLESMDDATYQRIMGAELPEEAEGPGAAALTVLRGIWAKVLDCPVEDVKPSKSWLSLGGDSISAMKLLAKCRSEGINLTLNQVLRAKSLSRLAADVKSVVTLDHEKEETDKPFALSPIQRFYFDTGSIENGTHFNQSSTLRISRYVDPAIVQRALDSIVECHSMLRARFSKGKDGQWQQLVTSKISGSYAFTAHDVATASAAGAIISSTQKSLDIRTGPIFAVNLFNLKGHQMLFMAAHHLVIDVVSWGILLGDLEDLLASGSVTTLPRGLPFQTWCEMQFSNASEITQQQAIQQQPLAVEPANFAFWGMDVRPNVYGDSERDEFVIDKETSAMAFDNHHVYRTDLVDILLTAILHSFSRVFINRKAPTLFNESHGREAWDASNLDLSRTVGWFTALYPVTVPIGDDEDDVMHTLRQVKDTRRKVASNGRPYFAHRYLTEDGKERFANHAPMEVLFNYLGRQEQSGHNDSLLQPAQVEGDDDETSDVGVKTSRMALFEISASVLEGQIQLSFMYNRYSKNQKGIRRWIAECQRTLEEIATELAKTDKPQPTMADFPLLPLESYSRLDRVLKTLPHAGIPSFDQVEDMYPCSPIQDGMILSQIKSPESYWSSTTFEVRSKRGPVDATKVVDGWKQVVARHPALRTIFIDSVCKGGVFDQIVVKNPDAGIVTYKCADGELAALLESIKHSSLNGKKKPVLPHQAAVVQTSSGKIFVKVIVNHAVIDGGSLGVIGQDLQEAYEGRLSEDGPLYSDYIKYLRALPAEDAIKYWKAKLLGVSPCYFPTTPRDPSKPRQLRSLDMRFTRFDELHVLAQSNNVTIANILLAAWALVLRSYTNSSDVCYGYLTSGRNVPIDKIESAVGAFINMLVSRIELEPTTSLLDVVEKVQSDFGESMPHQHCSLAQFQHDLGLSGKSLFNTAVSIQRRSNAEEPVSDDSGIEFEQLDGHDPSEFAITVNIDATRDDEGVRFTYWSDAVTDGEAKNVSALMAKILVQALSNAKQTIAELDLVVKGKPAQPTAARLNLPKPRPSILRSGSSISSGSTSPPRTPRITFPDLAPAAPLPAETPDWSSLIRSIVSEMVPQIVEQIVAQNKLPTEPTSATIDQMTTQMTGMLTRKTSMSQRGRPSLDEASIKAGSTRAASIRSRRAMSIASNAENRIQTAADMVATLGVLATETSSKVAPDFVEKKLLNLWSELLEMVEETIEQDDSFFQLGGDSIIAMRLVGAAREEGLSMTVADVFKNPTFADMARVVRVAGEVIDEVMSRAGGGSVAGRSVGGQSRSRLHDRAPSIWSEFQDMVSDPNADTKSMAPSEMPADPELNSRDSTIFKRWQGLTTNQARPTATRKVSQKSLFTHTIQEGVESSINRSVSMLGDPNVDSVISKVQVFKGGISDVFPVTDFQSLAITGTLMESKWMLNYFYLDGDGPLDLRKLKQAAYRMVQAFDILRTVFVPYGDRFLQVVLRKLQPEFIYHQTDDDIETFTTDLRQKDRENGPRLGEAFIQFVVAKQKQTGRYRIFMRLSHAQYDGVCMSKILGALQDGYNGLPVSSAPSFGNFVRETAKTVSGAHDHWREVLRGSKMTEIVNRFGPNYQRSAGQSITLEKRVDAPKLKGVNITSATVAKAAWASTLSHLVSKVDIVFGHVISGRNGGVANVENIVGPCLNMVPVRIVYRPEWTVMDLLKFVQDQQIANMPFESLGFREITRHCTEWPDWTNFSSVLQHDQNIQDDRPTMQLGDVEYTIGAVGSQEDFADFSIHTTSRGNQMDVTLTYAPNSTITAEFAQHAFDMLCANVAAFSENPHSLLPSLSELSSNSSTSVGSEKLRKKSTEKQPVALPSDTGLSRHETSTLATTLRSAWEQILHDEHGSPIPIDLGSDFFQLGGDIMGLAQVASILDQDGLRVRVEDLLDKSVFVDQVSILAVERKKQIEREMQNPWGEKAKTRIGVEEKTKEKERRASGFGSLAKRIGFKRKQSSNAM</sequence>
<keyword evidence="3" id="KW-0597">Phosphoprotein</keyword>
<evidence type="ECO:0000256" key="1">
    <source>
        <dbReference type="ARBA" id="ARBA00004685"/>
    </source>
</evidence>
<feature type="domain" description="Carrier" evidence="7">
    <location>
        <begin position="4"/>
        <end position="78"/>
    </location>
</feature>
<dbReference type="RefSeq" id="XP_043174959.1">
    <property type="nucleotide sequence ID" value="XM_043319024.1"/>
</dbReference>
<feature type="compositionally biased region" description="Low complexity" evidence="6">
    <location>
        <begin position="5788"/>
        <end position="5798"/>
    </location>
</feature>
<gene>
    <name evidence="8" type="ORF">ALTATR162_LOCUS11382</name>
</gene>
<dbReference type="FunFam" id="3.40.50.980:FF:000001">
    <property type="entry name" value="Non-ribosomal peptide synthetase"/>
    <property type="match status" value="1"/>
</dbReference>
<evidence type="ECO:0000256" key="2">
    <source>
        <dbReference type="ARBA" id="ARBA00022450"/>
    </source>
</evidence>
<comment type="pathway">
    <text evidence="1">Mycotoxin biosynthesis.</text>
</comment>
<feature type="domain" description="Carrier" evidence="7">
    <location>
        <begin position="3513"/>
        <end position="3589"/>
    </location>
</feature>
<reference evidence="8" key="1">
    <citation type="submission" date="2021-05" db="EMBL/GenBank/DDBJ databases">
        <authorList>
            <person name="Stam R."/>
        </authorList>
    </citation>
    <scope>NUCLEOTIDE SEQUENCE</scope>
    <source>
        <strain evidence="8">CS162</strain>
    </source>
</reference>
<feature type="domain" description="Carrier" evidence="7">
    <location>
        <begin position="2082"/>
        <end position="2158"/>
    </location>
</feature>